<protein>
    <submittedName>
        <fullName evidence="5">Enoyl-CoA hydratase/isomerase family protein</fullName>
    </submittedName>
</protein>
<dbReference type="PROSITE" id="PS00166">
    <property type="entry name" value="ENOYL_COA_HYDRATASE"/>
    <property type="match status" value="1"/>
</dbReference>
<keyword evidence="2" id="KW-0443">Lipid metabolism</keyword>
<dbReference type="RefSeq" id="WP_141338968.1">
    <property type="nucleotide sequence ID" value="NZ_JBHMAX010000019.1"/>
</dbReference>
<dbReference type="Proteomes" id="UP001589613">
    <property type="component" value="Unassembled WGS sequence"/>
</dbReference>
<sequence length="266" mass="28331">MSRTVPTASEFVRIEIEASVATIRIDRPKMNPLSIEVQDALGEAARLVSADDEVAAVVLYGGEKVFAAGADIKEMQRMSYTDMVQRAAVIQECFSAVARIPKPVVAAIEGYALGAGNELALCADFRVAAEDAKLGQPEILLGVIPGAGGTQRLARLVGPSRAKDLVFTGRQIDAAEAREMGMVDEVVPSGQAYARALEMVQRYVHGPAFALRAAKEAIDRGLDNDLETGLAIEAMQFAGVFATKDREIGMTSFVKEGPGKASFEGR</sequence>
<gene>
    <name evidence="5" type="ORF">ACFFN0_10700</name>
</gene>
<proteinExistence type="inferred from homology"/>
<dbReference type="PANTHER" id="PTHR11941">
    <property type="entry name" value="ENOYL-COA HYDRATASE-RELATED"/>
    <property type="match status" value="1"/>
</dbReference>
<evidence type="ECO:0000256" key="1">
    <source>
        <dbReference type="ARBA" id="ARBA00005254"/>
    </source>
</evidence>
<evidence type="ECO:0000256" key="4">
    <source>
        <dbReference type="RuleBase" id="RU003707"/>
    </source>
</evidence>
<reference evidence="5 6" key="1">
    <citation type="submission" date="2024-09" db="EMBL/GenBank/DDBJ databases">
        <authorList>
            <person name="Sun Q."/>
            <person name="Mori K."/>
        </authorList>
    </citation>
    <scope>NUCLEOTIDE SEQUENCE [LARGE SCALE GENOMIC DNA]</scope>
    <source>
        <strain evidence="5 6">JCM 12763</strain>
    </source>
</reference>
<dbReference type="Pfam" id="PF00378">
    <property type="entry name" value="ECH_1"/>
    <property type="match status" value="1"/>
</dbReference>
<dbReference type="InterPro" id="IPR029045">
    <property type="entry name" value="ClpP/crotonase-like_dom_sf"/>
</dbReference>
<dbReference type="EMBL" id="JBHMAX010000019">
    <property type="protein sequence ID" value="MFB9732510.1"/>
    <property type="molecule type" value="Genomic_DNA"/>
</dbReference>
<evidence type="ECO:0000256" key="2">
    <source>
        <dbReference type="ARBA" id="ARBA00023098"/>
    </source>
</evidence>
<dbReference type="CDD" id="cd06558">
    <property type="entry name" value="crotonase-like"/>
    <property type="match status" value="1"/>
</dbReference>
<name>A0ABV5V448_9MICO</name>
<dbReference type="SUPFAM" id="SSF52096">
    <property type="entry name" value="ClpP/crotonase"/>
    <property type="match status" value="1"/>
</dbReference>
<evidence type="ECO:0000256" key="3">
    <source>
        <dbReference type="ARBA" id="ARBA00023239"/>
    </source>
</evidence>
<evidence type="ECO:0000313" key="5">
    <source>
        <dbReference type="EMBL" id="MFB9732510.1"/>
    </source>
</evidence>
<dbReference type="Gene3D" id="1.10.12.10">
    <property type="entry name" value="Lyase 2-enoyl-coa Hydratase, Chain A, domain 2"/>
    <property type="match status" value="1"/>
</dbReference>
<evidence type="ECO:0000313" key="6">
    <source>
        <dbReference type="Proteomes" id="UP001589613"/>
    </source>
</evidence>
<dbReference type="PANTHER" id="PTHR11941:SF169">
    <property type="entry name" value="(7AS)-7A-METHYL-1,5-DIOXO-2,3,5,6,7,7A-HEXAHYDRO-1H-INDENE-CARBOXYL-COA HYDROLASE"/>
    <property type="match status" value="1"/>
</dbReference>
<accession>A0ABV5V448</accession>
<comment type="similarity">
    <text evidence="1 4">Belongs to the enoyl-CoA hydratase/isomerase family.</text>
</comment>
<organism evidence="5 6">
    <name type="scientific">Ornithinimicrobium kibberense</name>
    <dbReference type="NCBI Taxonomy" id="282060"/>
    <lineage>
        <taxon>Bacteria</taxon>
        <taxon>Bacillati</taxon>
        <taxon>Actinomycetota</taxon>
        <taxon>Actinomycetes</taxon>
        <taxon>Micrococcales</taxon>
        <taxon>Ornithinimicrobiaceae</taxon>
        <taxon>Ornithinimicrobium</taxon>
    </lineage>
</organism>
<dbReference type="InterPro" id="IPR001753">
    <property type="entry name" value="Enoyl-CoA_hydra/iso"/>
</dbReference>
<dbReference type="InterPro" id="IPR014748">
    <property type="entry name" value="Enoyl-CoA_hydra_C"/>
</dbReference>
<dbReference type="InterPro" id="IPR018376">
    <property type="entry name" value="Enoyl-CoA_hyd/isom_CS"/>
</dbReference>
<keyword evidence="3" id="KW-0456">Lyase</keyword>
<comment type="caution">
    <text evidence="5">The sequence shown here is derived from an EMBL/GenBank/DDBJ whole genome shotgun (WGS) entry which is preliminary data.</text>
</comment>
<dbReference type="Gene3D" id="3.90.226.10">
    <property type="entry name" value="2-enoyl-CoA Hydratase, Chain A, domain 1"/>
    <property type="match status" value="1"/>
</dbReference>
<keyword evidence="6" id="KW-1185">Reference proteome</keyword>